<dbReference type="InterPro" id="IPR029069">
    <property type="entry name" value="HotDog_dom_sf"/>
</dbReference>
<evidence type="ECO:0000256" key="2">
    <source>
        <dbReference type="ARBA" id="ARBA00004496"/>
    </source>
</evidence>
<dbReference type="GO" id="GO:0006633">
    <property type="term" value="P:fatty acid biosynthetic process"/>
    <property type="evidence" value="ECO:0007669"/>
    <property type="project" value="UniProtKB-UniPathway"/>
</dbReference>
<dbReference type="Gene3D" id="3.10.129.10">
    <property type="entry name" value="Hotdog Thioesterase"/>
    <property type="match status" value="1"/>
</dbReference>
<comment type="pathway">
    <text evidence="3">Lipid metabolism; fatty acid biosynthesis.</text>
</comment>
<organism evidence="18">
    <name type="scientific">marine metagenome</name>
    <dbReference type="NCBI Taxonomy" id="408172"/>
    <lineage>
        <taxon>unclassified sequences</taxon>
        <taxon>metagenomes</taxon>
        <taxon>ecological metagenomes</taxon>
    </lineage>
</organism>
<comment type="subcellular location">
    <subcellularLocation>
        <location evidence="2">Cytoplasm</location>
    </subcellularLocation>
</comment>
<proteinExistence type="inferred from homology"/>
<dbReference type="GO" id="GO:0005737">
    <property type="term" value="C:cytoplasm"/>
    <property type="evidence" value="ECO:0007669"/>
    <property type="project" value="UniProtKB-SubCell"/>
</dbReference>
<dbReference type="GO" id="GO:0019171">
    <property type="term" value="F:(3R)-hydroxyacyl-[acyl-carrier-protein] dehydratase activity"/>
    <property type="evidence" value="ECO:0007669"/>
    <property type="project" value="UniProtKB-EC"/>
</dbReference>
<name>A0A382ZVQ6_9ZZZZ</name>
<dbReference type="SUPFAM" id="SSF54637">
    <property type="entry name" value="Thioesterase/thiol ester dehydrase-isomerase"/>
    <property type="match status" value="1"/>
</dbReference>
<dbReference type="CDD" id="cd01287">
    <property type="entry name" value="FabA"/>
    <property type="match status" value="1"/>
</dbReference>
<evidence type="ECO:0000256" key="13">
    <source>
        <dbReference type="ARBA" id="ARBA00023235"/>
    </source>
</evidence>
<evidence type="ECO:0000256" key="10">
    <source>
        <dbReference type="ARBA" id="ARBA00022832"/>
    </source>
</evidence>
<evidence type="ECO:0000256" key="12">
    <source>
        <dbReference type="ARBA" id="ARBA00023160"/>
    </source>
</evidence>
<keyword evidence="9" id="KW-0444">Lipid biosynthesis</keyword>
<dbReference type="PANTHER" id="PTHR30272:SF8">
    <property type="entry name" value="3-HYDROXYDECANOYL-[ACYL-CARRIER-PROTEIN] DEHYDRATASE"/>
    <property type="match status" value="1"/>
</dbReference>
<feature type="non-terminal residue" evidence="18">
    <location>
        <position position="1"/>
    </location>
</feature>
<keyword evidence="12" id="KW-0275">Fatty acid biosynthesis</keyword>
<evidence type="ECO:0000256" key="16">
    <source>
        <dbReference type="ARBA" id="ARBA00032302"/>
    </source>
</evidence>
<dbReference type="InterPro" id="IPR013114">
    <property type="entry name" value="FabA_FabZ"/>
</dbReference>
<evidence type="ECO:0000256" key="6">
    <source>
        <dbReference type="ARBA" id="ARBA00012677"/>
    </source>
</evidence>
<gene>
    <name evidence="18" type="ORF">METZ01_LOCUS451622</name>
</gene>
<sequence length="255" mass="28696">GEDRLEALRAGDLVGAFGEDFRELRITRPLTIPGGRMRLVHRITEVDPEGGRYGIGSIVAEADIHPDDWFLTCHFSDDQVMPGTLMYECCLHTLRVFLLRMGWIADADGAAWQPVVDVKSRLRCRGQVLASTKKVTYEIHLRELGYQPEPYAIADALMYADRKSIVEIRDMSVRLTGTDQKKLDEMWLHRSPGREATPNSYDKNSVLAFSSGKPSEAFGAPYGIFDEGERHIARLPRPPYQFLDRISAVGGEPFV</sequence>
<evidence type="ECO:0000256" key="17">
    <source>
        <dbReference type="ARBA" id="ARBA00032821"/>
    </source>
</evidence>
<evidence type="ECO:0000256" key="5">
    <source>
        <dbReference type="ARBA" id="ARBA00011738"/>
    </source>
</evidence>
<evidence type="ECO:0000256" key="8">
    <source>
        <dbReference type="ARBA" id="ARBA00022490"/>
    </source>
</evidence>
<keyword evidence="10" id="KW-0276">Fatty acid metabolism</keyword>
<dbReference type="InterPro" id="IPR010083">
    <property type="entry name" value="FabA"/>
</dbReference>
<protein>
    <recommendedName>
        <fullName evidence="7">3-hydroxydecanoyl-[acyl-carrier-protein] dehydratase</fullName>
        <ecNumber evidence="6">5.3.3.14</ecNumber>
    </recommendedName>
    <alternativeName>
        <fullName evidence="16">3-hydroxyacyl-[acyl-carrier-protein] dehydratase FabA</fullName>
    </alternativeName>
    <alternativeName>
        <fullName evidence="17">Beta-hydroxydecanoyl thioester dehydrase</fullName>
    </alternativeName>
    <alternativeName>
        <fullName evidence="15">Trans-2-decenoyl-[acyl-carrier-protein] isomerase</fullName>
    </alternativeName>
</protein>
<accession>A0A382ZVQ6</accession>
<comment type="subunit">
    <text evidence="5">Homodimer.</text>
</comment>
<keyword evidence="11" id="KW-0443">Lipid metabolism</keyword>
<reference evidence="18" key="1">
    <citation type="submission" date="2018-05" db="EMBL/GenBank/DDBJ databases">
        <authorList>
            <person name="Lanie J.A."/>
            <person name="Ng W.-L."/>
            <person name="Kazmierczak K.M."/>
            <person name="Andrzejewski T.M."/>
            <person name="Davidsen T.M."/>
            <person name="Wayne K.J."/>
            <person name="Tettelin H."/>
            <person name="Glass J.I."/>
            <person name="Rusch D."/>
            <person name="Podicherti R."/>
            <person name="Tsui H.-C.T."/>
            <person name="Winkler M.E."/>
        </authorList>
    </citation>
    <scope>NUCLEOTIDE SEQUENCE</scope>
</reference>
<dbReference type="UniPathway" id="UPA00094"/>
<evidence type="ECO:0000256" key="14">
    <source>
        <dbReference type="ARBA" id="ARBA00023239"/>
    </source>
</evidence>
<keyword evidence="8" id="KW-0963">Cytoplasm</keyword>
<feature type="non-terminal residue" evidence="18">
    <location>
        <position position="255"/>
    </location>
</feature>
<dbReference type="EMBL" id="UINC01186513">
    <property type="protein sequence ID" value="SVD98768.1"/>
    <property type="molecule type" value="Genomic_DNA"/>
</dbReference>
<dbReference type="PANTHER" id="PTHR30272">
    <property type="entry name" value="3-HYDROXYACYL-[ACYL-CARRIER-PROTEIN] DEHYDRATASE"/>
    <property type="match status" value="1"/>
</dbReference>
<evidence type="ECO:0000256" key="15">
    <source>
        <dbReference type="ARBA" id="ARBA00031656"/>
    </source>
</evidence>
<evidence type="ECO:0000256" key="9">
    <source>
        <dbReference type="ARBA" id="ARBA00022516"/>
    </source>
</evidence>
<evidence type="ECO:0000256" key="4">
    <source>
        <dbReference type="ARBA" id="ARBA00006714"/>
    </source>
</evidence>
<dbReference type="AlphaFoldDB" id="A0A382ZVQ6"/>
<dbReference type="GO" id="GO:0034017">
    <property type="term" value="F:trans-2-decenoyl-acyl-carrier-protein isomerase activity"/>
    <property type="evidence" value="ECO:0007669"/>
    <property type="project" value="UniProtKB-EC"/>
</dbReference>
<evidence type="ECO:0000256" key="11">
    <source>
        <dbReference type="ARBA" id="ARBA00023098"/>
    </source>
</evidence>
<keyword evidence="13" id="KW-0413">Isomerase</keyword>
<keyword evidence="14" id="KW-0456">Lyase</keyword>
<evidence type="ECO:0000256" key="3">
    <source>
        <dbReference type="ARBA" id="ARBA00005194"/>
    </source>
</evidence>
<comment type="similarity">
    <text evidence="4">Belongs to the thioester dehydratase family. FabA subfamily.</text>
</comment>
<dbReference type="Pfam" id="PF07977">
    <property type="entry name" value="FabA"/>
    <property type="match status" value="1"/>
</dbReference>
<comment type="catalytic activity">
    <reaction evidence="1">
        <text>a (3R)-hydroxyacyl-[ACP] = a (2E)-enoyl-[ACP] + H2O</text>
        <dbReference type="Rhea" id="RHEA:13097"/>
        <dbReference type="Rhea" id="RHEA-COMP:9925"/>
        <dbReference type="Rhea" id="RHEA-COMP:9945"/>
        <dbReference type="ChEBI" id="CHEBI:15377"/>
        <dbReference type="ChEBI" id="CHEBI:78784"/>
        <dbReference type="ChEBI" id="CHEBI:78827"/>
        <dbReference type="EC" id="4.2.1.59"/>
    </reaction>
</comment>
<evidence type="ECO:0000256" key="7">
    <source>
        <dbReference type="ARBA" id="ARBA00017810"/>
    </source>
</evidence>
<evidence type="ECO:0000313" key="18">
    <source>
        <dbReference type="EMBL" id="SVD98768.1"/>
    </source>
</evidence>
<dbReference type="EC" id="5.3.3.14" evidence="6"/>
<evidence type="ECO:0000256" key="1">
    <source>
        <dbReference type="ARBA" id="ARBA00001055"/>
    </source>
</evidence>